<dbReference type="PROSITE" id="PS51257">
    <property type="entry name" value="PROKAR_LIPOPROTEIN"/>
    <property type="match status" value="1"/>
</dbReference>
<proteinExistence type="predicted"/>
<dbReference type="EMBL" id="FPAS01000004">
    <property type="protein sequence ID" value="SFT80586.1"/>
    <property type="molecule type" value="Genomic_DNA"/>
</dbReference>
<name>A0A1I7B073_9FLAO</name>
<protein>
    <submittedName>
        <fullName evidence="1">Uncharacterized protein</fullName>
    </submittedName>
</protein>
<evidence type="ECO:0000313" key="1">
    <source>
        <dbReference type="EMBL" id="SFT80586.1"/>
    </source>
</evidence>
<reference evidence="1 2" key="1">
    <citation type="submission" date="2016-10" db="EMBL/GenBank/DDBJ databases">
        <authorList>
            <person name="de Groot N.N."/>
        </authorList>
    </citation>
    <scope>NUCLEOTIDE SEQUENCE [LARGE SCALE GENOMIC DNA]</scope>
    <source>
        <strain evidence="1 2">CGMCC 1.7005</strain>
    </source>
</reference>
<sequence>MKNLTYIIIIAGLTFVGCRKKIESTPGEHPNNFTDSKTFETVHKDYFKNKESIRNLFSFDNKLYITTNNKYGDESVITVLLEDNTLVIPEQNIGTIYDADNTDLSSDFISDAQEKDGIVYFGGDLEYDDDEYLYFEYNVADNTLNKGINLITSNPYAVKSMMKYQGEVVAFTDAYANDLNCLSCPNNTGPYPNILNINLHDVTAVNDMFYLQTHQGRVYYTNVANSTSYSGINMASTDTVVRMFEYNNTLCAIGSFDNGSYSLAYVNNNQLEPLGTNSDIMAYLSKDFTYSYNADKYFENVPKVRVINDDIYMMGKMYLKNSAGEYDFRYATTRYHDGKVEIIDTDLYITDIAEMNGELYGAVFYGAYLAKLTF</sequence>
<dbReference type="AlphaFoldDB" id="A0A1I7B073"/>
<gene>
    <name evidence="1" type="ORF">SAMN05216474_2434</name>
</gene>
<dbReference type="Proteomes" id="UP000236454">
    <property type="component" value="Unassembled WGS sequence"/>
</dbReference>
<organism evidence="1 2">
    <name type="scientific">Lishizhenia tianjinensis</name>
    <dbReference type="NCBI Taxonomy" id="477690"/>
    <lineage>
        <taxon>Bacteria</taxon>
        <taxon>Pseudomonadati</taxon>
        <taxon>Bacteroidota</taxon>
        <taxon>Flavobacteriia</taxon>
        <taxon>Flavobacteriales</taxon>
        <taxon>Crocinitomicaceae</taxon>
        <taxon>Lishizhenia</taxon>
    </lineage>
</organism>
<accession>A0A1I7B073</accession>
<dbReference type="RefSeq" id="WP_090250399.1">
    <property type="nucleotide sequence ID" value="NZ_FPAS01000004.1"/>
</dbReference>
<dbReference type="STRING" id="477690.SAMN05216474_2434"/>
<keyword evidence="2" id="KW-1185">Reference proteome</keyword>
<evidence type="ECO:0000313" key="2">
    <source>
        <dbReference type="Proteomes" id="UP000236454"/>
    </source>
</evidence>